<protein>
    <submittedName>
        <fullName evidence="1">Uncharacterized protein</fullName>
    </submittedName>
</protein>
<gene>
    <name evidence="1" type="ORF">I4F81_008317</name>
</gene>
<name>A0ACC3C760_PYRYE</name>
<dbReference type="EMBL" id="CM020619">
    <property type="protein sequence ID" value="KAK1865794.1"/>
    <property type="molecule type" value="Genomic_DNA"/>
</dbReference>
<sequence>MPRRVVVAVDGDTPDAVALLRWTAVNVSAVASAVAAAAATTSGADAAAPVEGGSAPAAAAAAAAAADADAGGGADAGAEAGGKAGVKAGGPAGTEAGAKAGAEAEADAGAPPEGPAEAPVAPAEGAPAASAAEDAVVVTILHATLPPFLPIWGPDPLFTSDALLSEILAEDRRRSLAAAASLRAHAGRLHLPAQVVTRPGDPREVVPEYIAKAGADLLVVGSRGLSGLSKLLLGSVSSYLVANVACPVVVYRPAKEDDA</sequence>
<keyword evidence="2" id="KW-1185">Reference proteome</keyword>
<proteinExistence type="predicted"/>
<accession>A0ACC3C760</accession>
<evidence type="ECO:0000313" key="1">
    <source>
        <dbReference type="EMBL" id="KAK1865794.1"/>
    </source>
</evidence>
<organism evidence="1 2">
    <name type="scientific">Pyropia yezoensis</name>
    <name type="common">Susabi-nori</name>
    <name type="synonym">Porphyra yezoensis</name>
    <dbReference type="NCBI Taxonomy" id="2788"/>
    <lineage>
        <taxon>Eukaryota</taxon>
        <taxon>Rhodophyta</taxon>
        <taxon>Bangiophyceae</taxon>
        <taxon>Bangiales</taxon>
        <taxon>Bangiaceae</taxon>
        <taxon>Pyropia</taxon>
    </lineage>
</organism>
<dbReference type="Proteomes" id="UP000798662">
    <property type="component" value="Chromosome 2"/>
</dbReference>
<evidence type="ECO:0000313" key="2">
    <source>
        <dbReference type="Proteomes" id="UP000798662"/>
    </source>
</evidence>
<reference evidence="1" key="1">
    <citation type="submission" date="2019-11" db="EMBL/GenBank/DDBJ databases">
        <title>Nori genome reveals adaptations in red seaweeds to the harsh intertidal environment.</title>
        <authorList>
            <person name="Wang D."/>
            <person name="Mao Y."/>
        </authorList>
    </citation>
    <scope>NUCLEOTIDE SEQUENCE</scope>
    <source>
        <tissue evidence="1">Gametophyte</tissue>
    </source>
</reference>
<comment type="caution">
    <text evidence="1">The sequence shown here is derived from an EMBL/GenBank/DDBJ whole genome shotgun (WGS) entry which is preliminary data.</text>
</comment>